<evidence type="ECO:0000256" key="7">
    <source>
        <dbReference type="ARBA" id="ARBA00023136"/>
    </source>
</evidence>
<keyword evidence="6 8" id="KW-1133">Transmembrane helix</keyword>
<dbReference type="InterPro" id="IPR011701">
    <property type="entry name" value="MFS"/>
</dbReference>
<evidence type="ECO:0000313" key="10">
    <source>
        <dbReference type="EMBL" id="QWZ07276.1"/>
    </source>
</evidence>
<feature type="transmembrane region" description="Helical" evidence="8">
    <location>
        <begin position="223"/>
        <end position="244"/>
    </location>
</feature>
<feature type="transmembrane region" description="Helical" evidence="8">
    <location>
        <begin position="89"/>
        <end position="109"/>
    </location>
</feature>
<evidence type="ECO:0000256" key="4">
    <source>
        <dbReference type="ARBA" id="ARBA00022475"/>
    </source>
</evidence>
<dbReference type="EMBL" id="CP077062">
    <property type="protein sequence ID" value="QWZ07276.1"/>
    <property type="molecule type" value="Genomic_DNA"/>
</dbReference>
<feature type="transmembrane region" description="Helical" evidence="8">
    <location>
        <begin position="145"/>
        <end position="166"/>
    </location>
</feature>
<feature type="transmembrane region" description="Helical" evidence="8">
    <location>
        <begin position="172"/>
        <end position="194"/>
    </location>
</feature>
<dbReference type="PROSITE" id="PS50850">
    <property type="entry name" value="MFS"/>
    <property type="match status" value="1"/>
</dbReference>
<evidence type="ECO:0000259" key="9">
    <source>
        <dbReference type="PROSITE" id="PS50850"/>
    </source>
</evidence>
<feature type="transmembrane region" description="Helical" evidence="8">
    <location>
        <begin position="250"/>
        <end position="269"/>
    </location>
</feature>
<feature type="transmembrane region" description="Helical" evidence="8">
    <location>
        <begin position="312"/>
        <end position="334"/>
    </location>
</feature>
<protein>
    <submittedName>
        <fullName evidence="10">MFS transporter</fullName>
    </submittedName>
</protein>
<organism evidence="10 11">
    <name type="scientific">Nocardioides panacis</name>
    <dbReference type="NCBI Taxonomy" id="2849501"/>
    <lineage>
        <taxon>Bacteria</taxon>
        <taxon>Bacillati</taxon>
        <taxon>Actinomycetota</taxon>
        <taxon>Actinomycetes</taxon>
        <taxon>Propionibacteriales</taxon>
        <taxon>Nocardioidaceae</taxon>
        <taxon>Nocardioides</taxon>
    </lineage>
</organism>
<reference evidence="10" key="1">
    <citation type="submission" date="2021-06" db="EMBL/GenBank/DDBJ databases">
        <title>Complete genome sequence of Nocardioides sp. G188.</title>
        <authorList>
            <person name="Im W.-T."/>
        </authorList>
    </citation>
    <scope>NUCLEOTIDE SEQUENCE</scope>
    <source>
        <strain evidence="10">G188</strain>
    </source>
</reference>
<keyword evidence="5 8" id="KW-0812">Transmembrane</keyword>
<dbReference type="GO" id="GO:0005886">
    <property type="term" value="C:plasma membrane"/>
    <property type="evidence" value="ECO:0007669"/>
    <property type="project" value="UniProtKB-SubCell"/>
</dbReference>
<name>A0A975SWT4_9ACTN</name>
<comment type="similarity">
    <text evidence="2">Belongs to the major facilitator superfamily.</text>
</comment>
<evidence type="ECO:0000313" key="11">
    <source>
        <dbReference type="Proteomes" id="UP000683575"/>
    </source>
</evidence>
<keyword evidence="11" id="KW-1185">Reference proteome</keyword>
<dbReference type="Pfam" id="PF07690">
    <property type="entry name" value="MFS_1"/>
    <property type="match status" value="1"/>
</dbReference>
<feature type="transmembrane region" description="Helical" evidence="8">
    <location>
        <begin position="373"/>
        <end position="394"/>
    </location>
</feature>
<dbReference type="PROSITE" id="PS00216">
    <property type="entry name" value="SUGAR_TRANSPORT_1"/>
    <property type="match status" value="1"/>
</dbReference>
<sequence length="400" mass="40924">MKSQGTVEGLTSGSSELRRLNVAMLFAALAAFGLLYSTQALLPAIGADFGVGPTAASLTVSAATGALALAILPLSSLAESVGRVAVMRAGLLVACLFTFVAAAAPYFWMLLLSRGLVGVALAAVVAVAVAHLGDEVHPAELGTAIGVYVAGNTLGGISGRLIPGLVEESSSWRAAIGLLGVVALLAALAFTRLLPAARRTSTTSAGPRDHVGALRELVRDRDILRLCLLAFLLMGGFVACYNYLTFRLEAAPLGMSTTVTSLLFLAYLAGTVSSPLAGRLSDRFGRRRLALAGIVVSLAGLALTLPDHLASITAGLLVFTAGFFATHSVASSWVSSLAAGRRGQAAAMYLLAYYLGSSAFGALIGLAYQYDGWPAAAASIGTLFVLGGLTVLGIRPGRRA</sequence>
<feature type="transmembrane region" description="Helical" evidence="8">
    <location>
        <begin position="346"/>
        <end position="367"/>
    </location>
</feature>
<gene>
    <name evidence="10" type="ORF">KRR39_17660</name>
</gene>
<keyword evidence="7 8" id="KW-0472">Membrane</keyword>
<feature type="transmembrane region" description="Helical" evidence="8">
    <location>
        <begin position="289"/>
        <end position="306"/>
    </location>
</feature>
<evidence type="ECO:0000256" key="3">
    <source>
        <dbReference type="ARBA" id="ARBA00022448"/>
    </source>
</evidence>
<dbReference type="InterPro" id="IPR020846">
    <property type="entry name" value="MFS_dom"/>
</dbReference>
<feature type="transmembrane region" description="Helical" evidence="8">
    <location>
        <begin position="54"/>
        <end position="77"/>
    </location>
</feature>
<dbReference type="KEGG" id="nps:KRR39_17660"/>
<keyword evidence="4" id="KW-1003">Cell membrane</keyword>
<feature type="transmembrane region" description="Helical" evidence="8">
    <location>
        <begin position="20"/>
        <end position="42"/>
    </location>
</feature>
<evidence type="ECO:0000256" key="6">
    <source>
        <dbReference type="ARBA" id="ARBA00022989"/>
    </source>
</evidence>
<accession>A0A975SWT4</accession>
<proteinExistence type="inferred from homology"/>
<comment type="subcellular location">
    <subcellularLocation>
        <location evidence="1">Cell membrane</location>
        <topology evidence="1">Multi-pass membrane protein</topology>
    </subcellularLocation>
</comment>
<evidence type="ECO:0000256" key="8">
    <source>
        <dbReference type="SAM" id="Phobius"/>
    </source>
</evidence>
<keyword evidence="3" id="KW-0813">Transport</keyword>
<dbReference type="PANTHER" id="PTHR43271:SF1">
    <property type="entry name" value="INNER MEMBRANE TRANSPORT PROTEIN YNFM"/>
    <property type="match status" value="1"/>
</dbReference>
<dbReference type="PANTHER" id="PTHR43271">
    <property type="entry name" value="BLL2771 PROTEIN"/>
    <property type="match status" value="1"/>
</dbReference>
<dbReference type="InterPro" id="IPR005829">
    <property type="entry name" value="Sugar_transporter_CS"/>
</dbReference>
<feature type="domain" description="Major facilitator superfamily (MFS) profile" evidence="9">
    <location>
        <begin position="19"/>
        <end position="399"/>
    </location>
</feature>
<feature type="transmembrane region" description="Helical" evidence="8">
    <location>
        <begin position="115"/>
        <end position="133"/>
    </location>
</feature>
<dbReference type="AlphaFoldDB" id="A0A975SWT4"/>
<evidence type="ECO:0000256" key="2">
    <source>
        <dbReference type="ARBA" id="ARBA00008335"/>
    </source>
</evidence>
<evidence type="ECO:0000256" key="5">
    <source>
        <dbReference type="ARBA" id="ARBA00022692"/>
    </source>
</evidence>
<dbReference type="GO" id="GO:0022857">
    <property type="term" value="F:transmembrane transporter activity"/>
    <property type="evidence" value="ECO:0007669"/>
    <property type="project" value="InterPro"/>
</dbReference>
<dbReference type="CDD" id="cd17324">
    <property type="entry name" value="MFS_NepI_like"/>
    <property type="match status" value="1"/>
</dbReference>
<evidence type="ECO:0000256" key="1">
    <source>
        <dbReference type="ARBA" id="ARBA00004651"/>
    </source>
</evidence>
<dbReference type="Proteomes" id="UP000683575">
    <property type="component" value="Chromosome"/>
</dbReference>